<proteinExistence type="predicted"/>
<accession>A0A1F7YKF0</accession>
<dbReference type="AlphaFoldDB" id="A0A1F7YKF0"/>
<name>A0A1F7YKF0_9BACT</name>
<dbReference type="InterPro" id="IPR020596">
    <property type="entry name" value="rRNA_Ade_Mease_Trfase_CS"/>
</dbReference>
<dbReference type="InterPro" id="IPR006342">
    <property type="entry name" value="FkbM_mtfrase"/>
</dbReference>
<dbReference type="PANTHER" id="PTHR34203:SF15">
    <property type="entry name" value="SLL1173 PROTEIN"/>
    <property type="match status" value="1"/>
</dbReference>
<dbReference type="PROSITE" id="PS01131">
    <property type="entry name" value="RRNA_A_DIMETH"/>
    <property type="match status" value="1"/>
</dbReference>
<protein>
    <recommendedName>
        <fullName evidence="1">Methyltransferase FkbM domain-containing protein</fullName>
    </recommendedName>
</protein>
<dbReference type="CDD" id="cd02440">
    <property type="entry name" value="AdoMet_MTases"/>
    <property type="match status" value="1"/>
</dbReference>
<dbReference type="PANTHER" id="PTHR34203">
    <property type="entry name" value="METHYLTRANSFERASE, FKBM FAMILY PROTEIN"/>
    <property type="match status" value="1"/>
</dbReference>
<evidence type="ECO:0000313" key="3">
    <source>
        <dbReference type="Proteomes" id="UP000179221"/>
    </source>
</evidence>
<gene>
    <name evidence="2" type="ORF">A2628_05130</name>
</gene>
<reference evidence="2 3" key="1">
    <citation type="journal article" date="2016" name="Nat. Commun.">
        <title>Thousands of microbial genomes shed light on interconnected biogeochemical processes in an aquifer system.</title>
        <authorList>
            <person name="Anantharaman K."/>
            <person name="Brown C.T."/>
            <person name="Hug L.A."/>
            <person name="Sharon I."/>
            <person name="Castelle C.J."/>
            <person name="Probst A.J."/>
            <person name="Thomas B.C."/>
            <person name="Singh A."/>
            <person name="Wilkins M.J."/>
            <person name="Karaoz U."/>
            <person name="Brodie E.L."/>
            <person name="Williams K.H."/>
            <person name="Hubbard S.S."/>
            <person name="Banfield J.F."/>
        </authorList>
    </citation>
    <scope>NUCLEOTIDE SEQUENCE [LARGE SCALE GENOMIC DNA]</scope>
</reference>
<evidence type="ECO:0000259" key="1">
    <source>
        <dbReference type="Pfam" id="PF05050"/>
    </source>
</evidence>
<comment type="caution">
    <text evidence="2">The sequence shown here is derived from an EMBL/GenBank/DDBJ whole genome shotgun (WGS) entry which is preliminary data.</text>
</comment>
<dbReference type="EMBL" id="MGGL01000002">
    <property type="protein sequence ID" value="OGM27773.1"/>
    <property type="molecule type" value="Genomic_DNA"/>
</dbReference>
<feature type="domain" description="Methyltransferase FkbM" evidence="1">
    <location>
        <begin position="128"/>
        <end position="200"/>
    </location>
</feature>
<dbReference type="InterPro" id="IPR029063">
    <property type="entry name" value="SAM-dependent_MTases_sf"/>
</dbReference>
<dbReference type="InterPro" id="IPR052514">
    <property type="entry name" value="SAM-dependent_MTase"/>
</dbReference>
<dbReference type="SUPFAM" id="SSF53335">
    <property type="entry name" value="S-adenosyl-L-methionine-dependent methyltransferases"/>
    <property type="match status" value="1"/>
</dbReference>
<dbReference type="Gene3D" id="3.40.50.150">
    <property type="entry name" value="Vaccinia Virus protein VP39"/>
    <property type="match status" value="2"/>
</dbReference>
<dbReference type="NCBIfam" id="TIGR01444">
    <property type="entry name" value="fkbM_fam"/>
    <property type="match status" value="1"/>
</dbReference>
<dbReference type="Pfam" id="PF05050">
    <property type="entry name" value="Methyltransf_21"/>
    <property type="match status" value="1"/>
</dbReference>
<evidence type="ECO:0000313" key="2">
    <source>
        <dbReference type="EMBL" id="OGM27773.1"/>
    </source>
</evidence>
<dbReference type="GO" id="GO:0000179">
    <property type="term" value="F:rRNA (adenine-N6,N6-)-dimethyltransferase activity"/>
    <property type="evidence" value="ECO:0007669"/>
    <property type="project" value="InterPro"/>
</dbReference>
<dbReference type="Proteomes" id="UP000179221">
    <property type="component" value="Unassembled WGS sequence"/>
</dbReference>
<organism evidence="2 3">
    <name type="scientific">Candidatus Woesebacteria bacterium RIFCSPHIGHO2_01_FULL_40_22</name>
    <dbReference type="NCBI Taxonomy" id="1802499"/>
    <lineage>
        <taxon>Bacteria</taxon>
        <taxon>Candidatus Woeseibacteriota</taxon>
    </lineage>
</organism>
<sequence>MIYSALKYYLISSPKILFDMEFYKIPFLIINKPQVINIRGGFKFYINNLIDVWTLKEIILDRQYEKLFRVDGGEVIDIGAGLGDFSILASKKAEKVLAFECDKKRFMLMNKNLQANHISKVSGFMEKVSSLDELFKKYKVRNCDFLKIDCEGAEYKIFQSASRNTLSKIKKIAFEIHIFKKNDYEKYLELKRKLKRNNFLLKEIANPVHTNLCYLFAQRSAFFEN</sequence>